<keyword evidence="3" id="KW-1185">Reference proteome</keyword>
<feature type="region of interest" description="Disordered" evidence="1">
    <location>
        <begin position="37"/>
        <end position="108"/>
    </location>
</feature>
<dbReference type="AlphaFoldDB" id="A0A939E232"/>
<accession>A0A939E232</accession>
<dbReference type="RefSeq" id="WP_207118922.1">
    <property type="nucleotide sequence ID" value="NZ_JAFLEQ010000008.1"/>
</dbReference>
<feature type="compositionally biased region" description="Basic and acidic residues" evidence="1">
    <location>
        <begin position="37"/>
        <end position="46"/>
    </location>
</feature>
<name>A0A939E232_9CORY</name>
<evidence type="ECO:0000256" key="1">
    <source>
        <dbReference type="SAM" id="MobiDB-lite"/>
    </source>
</evidence>
<dbReference type="EMBL" id="JAFLEQ010000008">
    <property type="protein sequence ID" value="MBN9644042.1"/>
    <property type="molecule type" value="Genomic_DNA"/>
</dbReference>
<dbReference type="Proteomes" id="UP000664332">
    <property type="component" value="Unassembled WGS sequence"/>
</dbReference>
<reference evidence="2" key="1">
    <citation type="submission" date="2021-03" db="EMBL/GenBank/DDBJ databases">
        <authorList>
            <person name="Sun Q."/>
        </authorList>
    </citation>
    <scope>NUCLEOTIDE SEQUENCE</scope>
    <source>
        <strain evidence="2">CCM 8862</strain>
    </source>
</reference>
<protein>
    <submittedName>
        <fullName evidence="2">Uncharacterized protein</fullName>
    </submittedName>
</protein>
<evidence type="ECO:0000313" key="2">
    <source>
        <dbReference type="EMBL" id="MBN9644042.1"/>
    </source>
</evidence>
<comment type="caution">
    <text evidence="2">The sequence shown here is derived from an EMBL/GenBank/DDBJ whole genome shotgun (WGS) entry which is preliminary data.</text>
</comment>
<organism evidence="2 3">
    <name type="scientific">Corynebacterium mendelii</name>
    <dbReference type="NCBI Taxonomy" id="2765362"/>
    <lineage>
        <taxon>Bacteria</taxon>
        <taxon>Bacillati</taxon>
        <taxon>Actinomycetota</taxon>
        <taxon>Actinomycetes</taxon>
        <taxon>Mycobacteriales</taxon>
        <taxon>Corynebacteriaceae</taxon>
        <taxon>Corynebacterium</taxon>
    </lineage>
</organism>
<sequence>MVSSSEFDSFLADFESRLTKRMRDFDQLVEKEVAKVSRAIEEESRRRTASKPARDTGPARPAPDTRHQMGPLLGSGARPGDGGARGQAAAQPAPGRRPRRGPIGSIYG</sequence>
<gene>
    <name evidence="2" type="ORF">JZY06_05335</name>
</gene>
<evidence type="ECO:0000313" key="3">
    <source>
        <dbReference type="Proteomes" id="UP000664332"/>
    </source>
</evidence>
<proteinExistence type="predicted"/>